<evidence type="ECO:0000313" key="1">
    <source>
        <dbReference type="EMBL" id="MEP0818407.1"/>
    </source>
</evidence>
<accession>A0ABV0J9F0</accession>
<proteinExistence type="predicted"/>
<keyword evidence="2" id="KW-1185">Reference proteome</keyword>
<comment type="caution">
    <text evidence="1">The sequence shown here is derived from an EMBL/GenBank/DDBJ whole genome shotgun (WGS) entry which is preliminary data.</text>
</comment>
<evidence type="ECO:0000313" key="2">
    <source>
        <dbReference type="Proteomes" id="UP001464891"/>
    </source>
</evidence>
<gene>
    <name evidence="1" type="ORF">NC998_15005</name>
</gene>
<name>A0ABV0J9F0_9CYAN</name>
<reference evidence="1 2" key="1">
    <citation type="submission" date="2022-04" db="EMBL/GenBank/DDBJ databases">
        <title>Positive selection, recombination, and allopatry shape intraspecific diversity of widespread and dominant cyanobacteria.</title>
        <authorList>
            <person name="Wei J."/>
            <person name="Shu W."/>
            <person name="Hu C."/>
        </authorList>
    </citation>
    <scope>NUCLEOTIDE SEQUENCE [LARGE SCALE GENOMIC DNA]</scope>
    <source>
        <strain evidence="1 2">GB2-A4</strain>
    </source>
</reference>
<dbReference type="RefSeq" id="WP_190441864.1">
    <property type="nucleotide sequence ID" value="NZ_JAMPKM010000008.1"/>
</dbReference>
<sequence>MKYLGQTIELMQKDGGWISVWYHHICTIQVGTFPTANAAWDAATELIQRDLAVRGLLQVIDDWSSDNFITCQEYSLLEDSLVQFVVSV</sequence>
<dbReference type="EMBL" id="JAMPKM010000008">
    <property type="protein sequence ID" value="MEP0818407.1"/>
    <property type="molecule type" value="Genomic_DNA"/>
</dbReference>
<dbReference type="Proteomes" id="UP001464891">
    <property type="component" value="Unassembled WGS sequence"/>
</dbReference>
<organism evidence="1 2">
    <name type="scientific">Trichocoleus desertorum GB2-A4</name>
    <dbReference type="NCBI Taxonomy" id="2933944"/>
    <lineage>
        <taxon>Bacteria</taxon>
        <taxon>Bacillati</taxon>
        <taxon>Cyanobacteriota</taxon>
        <taxon>Cyanophyceae</taxon>
        <taxon>Leptolyngbyales</taxon>
        <taxon>Trichocoleusaceae</taxon>
        <taxon>Trichocoleus</taxon>
    </lineage>
</organism>
<protein>
    <submittedName>
        <fullName evidence="1">Uncharacterized protein</fullName>
    </submittedName>
</protein>